<name>A0A0P0GMB9_9BACE</name>
<proteinExistence type="predicted"/>
<keyword evidence="1" id="KW-0472">Membrane</keyword>
<evidence type="ECO:0000313" key="2">
    <source>
        <dbReference type="EMBL" id="ALJ59224.1"/>
    </source>
</evidence>
<reference evidence="2 3" key="1">
    <citation type="journal article" date="2015" name="Science">
        <title>Genetic determinants of in vivo fitness and diet responsiveness in multiple human gut Bacteroides.</title>
        <authorList>
            <person name="Wu M."/>
            <person name="McNulty N.P."/>
            <person name="Rodionov D.A."/>
            <person name="Khoroshkin M.S."/>
            <person name="Griffin N.W."/>
            <person name="Cheng J."/>
            <person name="Latreille P."/>
            <person name="Kerstetter R.A."/>
            <person name="Terrapon N."/>
            <person name="Henrissat B."/>
            <person name="Osterman A.L."/>
            <person name="Gordon J.I."/>
        </authorList>
    </citation>
    <scope>NUCLEOTIDE SEQUENCE [LARGE SCALE GENOMIC DNA]</scope>
    <source>
        <strain evidence="2 3">WH2</strain>
    </source>
</reference>
<keyword evidence="1" id="KW-1133">Transmembrane helix</keyword>
<dbReference type="AlphaFoldDB" id="A0A0P0GMB9"/>
<dbReference type="Proteomes" id="UP000061809">
    <property type="component" value="Chromosome"/>
</dbReference>
<dbReference type="PATRIC" id="fig|246787.4.peg.2035"/>
<dbReference type="RefSeq" id="WP_158508057.1">
    <property type="nucleotide sequence ID" value="NZ_CP012801.1"/>
</dbReference>
<evidence type="ECO:0000256" key="1">
    <source>
        <dbReference type="SAM" id="Phobius"/>
    </source>
</evidence>
<gene>
    <name evidence="2" type="ORF">BcellWH2_01979</name>
</gene>
<dbReference type="KEGG" id="bcel:BcellWH2_01979"/>
<evidence type="ECO:0000313" key="3">
    <source>
        <dbReference type="Proteomes" id="UP000061809"/>
    </source>
</evidence>
<protein>
    <submittedName>
        <fullName evidence="2">Uncharacterized protein</fullName>
    </submittedName>
</protein>
<dbReference type="EMBL" id="CP012801">
    <property type="protein sequence ID" value="ALJ59224.1"/>
    <property type="molecule type" value="Genomic_DNA"/>
</dbReference>
<feature type="transmembrane region" description="Helical" evidence="1">
    <location>
        <begin position="12"/>
        <end position="41"/>
    </location>
</feature>
<organism evidence="2 3">
    <name type="scientific">Bacteroides cellulosilyticus</name>
    <dbReference type="NCBI Taxonomy" id="246787"/>
    <lineage>
        <taxon>Bacteria</taxon>
        <taxon>Pseudomonadati</taxon>
        <taxon>Bacteroidota</taxon>
        <taxon>Bacteroidia</taxon>
        <taxon>Bacteroidales</taxon>
        <taxon>Bacteroidaceae</taxon>
        <taxon>Bacteroides</taxon>
    </lineage>
</organism>
<sequence length="45" mass="4860">MEDLVKSFFLLIVILGALALAQFAAFLIIPGILVVGVVLLFSKKK</sequence>
<accession>A0A0P0GMB9</accession>
<keyword evidence="1" id="KW-0812">Transmembrane</keyword>